<dbReference type="Proteomes" id="UP000247150">
    <property type="component" value="Unassembled WGS sequence"/>
</dbReference>
<accession>A0A2V2ZTL7</accession>
<evidence type="ECO:0000313" key="2">
    <source>
        <dbReference type="EMBL" id="PWW20291.1"/>
    </source>
</evidence>
<dbReference type="Gene3D" id="3.10.310.70">
    <property type="match status" value="1"/>
</dbReference>
<evidence type="ECO:0000313" key="3">
    <source>
        <dbReference type="Proteomes" id="UP000247150"/>
    </source>
</evidence>
<dbReference type="Pfam" id="PF07969">
    <property type="entry name" value="Amidohydro_3"/>
    <property type="match status" value="1"/>
</dbReference>
<dbReference type="InterPro" id="IPR033932">
    <property type="entry name" value="YtcJ-like"/>
</dbReference>
<dbReference type="EMBL" id="QGTW01000016">
    <property type="protein sequence ID" value="PWW20291.1"/>
    <property type="molecule type" value="Genomic_DNA"/>
</dbReference>
<dbReference type="SUPFAM" id="SSF51338">
    <property type="entry name" value="Composite domain of metallo-dependent hydrolases"/>
    <property type="match status" value="1"/>
</dbReference>
<comment type="caution">
    <text evidence="2">The sequence shown here is derived from an EMBL/GenBank/DDBJ whole genome shotgun (WGS) entry which is preliminary data.</text>
</comment>
<dbReference type="OrthoDB" id="9767366at2"/>
<dbReference type="InterPro" id="IPR011059">
    <property type="entry name" value="Metal-dep_hydrolase_composite"/>
</dbReference>
<dbReference type="CDD" id="cd01300">
    <property type="entry name" value="YtcJ_like"/>
    <property type="match status" value="1"/>
</dbReference>
<protein>
    <recommendedName>
        <fullName evidence="1">Amidohydrolase 3 domain-containing protein</fullName>
    </recommendedName>
</protein>
<dbReference type="RefSeq" id="WP_110067181.1">
    <property type="nucleotide sequence ID" value="NZ_QGTW01000016.1"/>
</dbReference>
<evidence type="ECO:0000259" key="1">
    <source>
        <dbReference type="Pfam" id="PF07969"/>
    </source>
</evidence>
<organism evidence="2 3">
    <name type="scientific">Cytobacillus oceanisediminis</name>
    <dbReference type="NCBI Taxonomy" id="665099"/>
    <lineage>
        <taxon>Bacteria</taxon>
        <taxon>Bacillati</taxon>
        <taxon>Bacillota</taxon>
        <taxon>Bacilli</taxon>
        <taxon>Bacillales</taxon>
        <taxon>Bacillaceae</taxon>
        <taxon>Cytobacillus</taxon>
    </lineage>
</organism>
<dbReference type="PANTHER" id="PTHR22642:SF2">
    <property type="entry name" value="PROTEIN LONG AFTER FAR-RED 3"/>
    <property type="match status" value="1"/>
</dbReference>
<feature type="domain" description="Amidohydrolase 3" evidence="1">
    <location>
        <begin position="60"/>
        <end position="534"/>
    </location>
</feature>
<proteinExistence type="predicted"/>
<sequence length="543" mass="61187">MSQQIAELIISSNAVFTGLTDQPERASIVIKDNKIVAMGSEEEMKHYAGENTKIYKFNDQLIMPGFHDFHLHIMQGAVALNGVNLFAARSEGEALEMIREFAEANPENPWVIGFTWDAGYWDTQQLPDRYALDRILPDRPAIMFHAEVHYAWVNTKALEISNINRDTENPSFGIIGKDKNGEPNGLLYEEAMDAVIRHAYDFTKEQKRTLFTNFLTHAASLGVTAVHDLFAAESLASLNDYGIFKEFEDKGELTTRIHLWPALNGDLERVEHLRNTYQSDKLRVSGLKQFIDGVITARTGYLLEPYADQPDSRGETTFPPDTIKNWVVEADKEGFSIRFHAIGDGAIRLALDAYEEAQKANGKRDSRHSVEHVEVIHPDDIHRFKELGVTASMQPDHFAMSERGVYTDRIGTEREKHVFSINTLKNAGANLAFGTDFPVDILNPLLQIYRAVTRIDSSGKTVWHPHERITLAEALKAYTIGSAYGTFREHELGTLEVGKLADIVVLERNLFDIPEEEIPDTKVQLTVVDGKVVYDLTNSLIEN</sequence>
<dbReference type="InterPro" id="IPR032466">
    <property type="entry name" value="Metal_Hydrolase"/>
</dbReference>
<dbReference type="SUPFAM" id="SSF51556">
    <property type="entry name" value="Metallo-dependent hydrolases"/>
    <property type="match status" value="1"/>
</dbReference>
<reference evidence="2 3" key="1">
    <citation type="submission" date="2018-05" db="EMBL/GenBank/DDBJ databases">
        <title>Freshwater and sediment microbial communities from various areas in North America, analyzing microbe dynamics in response to fracking.</title>
        <authorList>
            <person name="Lamendella R."/>
        </authorList>
    </citation>
    <scope>NUCLEOTIDE SEQUENCE [LARGE SCALE GENOMIC DNA]</scope>
    <source>
        <strain evidence="2 3">15_TX</strain>
    </source>
</reference>
<dbReference type="Gene3D" id="2.30.40.10">
    <property type="entry name" value="Urease, subunit C, domain 1"/>
    <property type="match status" value="1"/>
</dbReference>
<dbReference type="Gene3D" id="3.20.20.140">
    <property type="entry name" value="Metal-dependent hydrolases"/>
    <property type="match status" value="1"/>
</dbReference>
<dbReference type="AlphaFoldDB" id="A0A2V2ZTL7"/>
<gene>
    <name evidence="2" type="ORF">DFO73_116106</name>
</gene>
<dbReference type="PANTHER" id="PTHR22642">
    <property type="entry name" value="IMIDAZOLONEPROPIONASE"/>
    <property type="match status" value="1"/>
</dbReference>
<dbReference type="InterPro" id="IPR013108">
    <property type="entry name" value="Amidohydro_3"/>
</dbReference>
<name>A0A2V2ZTL7_9BACI</name>
<dbReference type="GO" id="GO:0016810">
    <property type="term" value="F:hydrolase activity, acting on carbon-nitrogen (but not peptide) bonds"/>
    <property type="evidence" value="ECO:0007669"/>
    <property type="project" value="InterPro"/>
</dbReference>